<dbReference type="EMBL" id="CADCWE010000007">
    <property type="protein sequence ID" value="CAA9519493.1"/>
    <property type="molecule type" value="Genomic_DNA"/>
</dbReference>
<dbReference type="GO" id="GO:0017172">
    <property type="term" value="F:cysteine dioxygenase activity"/>
    <property type="evidence" value="ECO:0007669"/>
    <property type="project" value="UniProtKB-EC"/>
</dbReference>
<keyword evidence="2" id="KW-0560">Oxidoreductase</keyword>
<feature type="compositionally biased region" description="Low complexity" evidence="1">
    <location>
        <begin position="109"/>
        <end position="119"/>
    </location>
</feature>
<dbReference type="EC" id="1.13.11.20" evidence="2"/>
<proteinExistence type="predicted"/>
<accession>A0A6J4TCD0</accession>
<feature type="non-terminal residue" evidence="2">
    <location>
        <position position="216"/>
    </location>
</feature>
<feature type="region of interest" description="Disordered" evidence="1">
    <location>
        <begin position="1"/>
        <end position="70"/>
    </location>
</feature>
<evidence type="ECO:0000313" key="2">
    <source>
        <dbReference type="EMBL" id="CAA9519493.1"/>
    </source>
</evidence>
<gene>
    <name evidence="2" type="ORF">AVDCRST_MAG73-91</name>
</gene>
<feature type="non-terminal residue" evidence="2">
    <location>
        <position position="1"/>
    </location>
</feature>
<reference evidence="2" key="1">
    <citation type="submission" date="2020-02" db="EMBL/GenBank/DDBJ databases">
        <authorList>
            <person name="Meier V. D."/>
        </authorList>
    </citation>
    <scope>NUCLEOTIDE SEQUENCE</scope>
    <source>
        <strain evidence="2">AVDCRST_MAG73</strain>
    </source>
</reference>
<evidence type="ECO:0000256" key="1">
    <source>
        <dbReference type="SAM" id="MobiDB-lite"/>
    </source>
</evidence>
<dbReference type="AlphaFoldDB" id="A0A6J4TCD0"/>
<feature type="compositionally biased region" description="Basic residues" evidence="1">
    <location>
        <begin position="128"/>
        <end position="137"/>
    </location>
</feature>
<protein>
    <submittedName>
        <fullName evidence="2">Cysteine dioxygenase</fullName>
        <ecNumber evidence="2">1.13.11.20</ecNumber>
    </submittedName>
</protein>
<sequence length="216" mass="23497">VPDLRRAADRQGPVRPGHASPPGLRRRGRRDPDARTGPAGDRGRDPPGLRRLAGREGMAAGALPGAVRRQRHGIGDRDVVALPGGGWRVGVLVLGGAPRCPNPGPRPPRLGVGRPLPGRAGRGGVPAPRRRWRRRPGRFGAGRAPPPDPRRLLRTAAGERHPPRPHHLRRHLRLLAPARQRQRLRLAPPLPPRGGSGRTVPLRIRQRAVRRQAGFL</sequence>
<name>A0A6J4TCD0_9BACT</name>
<keyword evidence="2" id="KW-0223">Dioxygenase</keyword>
<organism evidence="2">
    <name type="scientific">uncultured Thermomicrobiales bacterium</name>
    <dbReference type="NCBI Taxonomy" id="1645740"/>
    <lineage>
        <taxon>Bacteria</taxon>
        <taxon>Pseudomonadati</taxon>
        <taxon>Thermomicrobiota</taxon>
        <taxon>Thermomicrobia</taxon>
        <taxon>Thermomicrobiales</taxon>
        <taxon>environmental samples</taxon>
    </lineage>
</organism>
<feature type="region of interest" description="Disordered" evidence="1">
    <location>
        <begin position="100"/>
        <end position="170"/>
    </location>
</feature>